<dbReference type="AlphaFoldDB" id="A0A8X6XLP1"/>
<name>A0A8X6XLP1_9ARAC</name>
<protein>
    <submittedName>
        <fullName evidence="1">Uncharacterized protein</fullName>
    </submittedName>
</protein>
<evidence type="ECO:0000313" key="1">
    <source>
        <dbReference type="EMBL" id="GFY55446.1"/>
    </source>
</evidence>
<comment type="caution">
    <text evidence="1">The sequence shown here is derived from an EMBL/GenBank/DDBJ whole genome shotgun (WGS) entry which is preliminary data.</text>
</comment>
<sequence length="86" mass="9046">MSIGEINSGCSSKSPCVSNLGRFSRSSIVVVARCSGFLGLPTEGSNSSIAFRLSGYVICPLFSEDSDCMRGPPEDQFQLDASFKGG</sequence>
<dbReference type="EMBL" id="BMAV01010390">
    <property type="protein sequence ID" value="GFY55446.1"/>
    <property type="molecule type" value="Genomic_DNA"/>
</dbReference>
<gene>
    <name evidence="1" type="ORF">TNIN_123671</name>
</gene>
<evidence type="ECO:0000313" key="2">
    <source>
        <dbReference type="Proteomes" id="UP000886998"/>
    </source>
</evidence>
<dbReference type="Proteomes" id="UP000886998">
    <property type="component" value="Unassembled WGS sequence"/>
</dbReference>
<reference evidence="1" key="1">
    <citation type="submission" date="2020-08" db="EMBL/GenBank/DDBJ databases">
        <title>Multicomponent nature underlies the extraordinary mechanical properties of spider dragline silk.</title>
        <authorList>
            <person name="Kono N."/>
            <person name="Nakamura H."/>
            <person name="Mori M."/>
            <person name="Yoshida Y."/>
            <person name="Ohtoshi R."/>
            <person name="Malay A.D."/>
            <person name="Moran D.A.P."/>
            <person name="Tomita M."/>
            <person name="Numata K."/>
            <person name="Arakawa K."/>
        </authorList>
    </citation>
    <scope>NUCLEOTIDE SEQUENCE</scope>
</reference>
<keyword evidence="2" id="KW-1185">Reference proteome</keyword>
<accession>A0A8X6XLP1</accession>
<proteinExistence type="predicted"/>
<organism evidence="1 2">
    <name type="scientific">Trichonephila inaurata madagascariensis</name>
    <dbReference type="NCBI Taxonomy" id="2747483"/>
    <lineage>
        <taxon>Eukaryota</taxon>
        <taxon>Metazoa</taxon>
        <taxon>Ecdysozoa</taxon>
        <taxon>Arthropoda</taxon>
        <taxon>Chelicerata</taxon>
        <taxon>Arachnida</taxon>
        <taxon>Araneae</taxon>
        <taxon>Araneomorphae</taxon>
        <taxon>Entelegynae</taxon>
        <taxon>Araneoidea</taxon>
        <taxon>Nephilidae</taxon>
        <taxon>Trichonephila</taxon>
        <taxon>Trichonephila inaurata</taxon>
    </lineage>
</organism>